<gene>
    <name evidence="2" type="ORF">A2853_03370</name>
</gene>
<dbReference type="AlphaFoldDB" id="A0A1F6D918"/>
<comment type="caution">
    <text evidence="2">The sequence shown here is derived from an EMBL/GenBank/DDBJ whole genome shotgun (WGS) entry which is preliminary data.</text>
</comment>
<evidence type="ECO:0000256" key="1">
    <source>
        <dbReference type="SAM" id="MobiDB-lite"/>
    </source>
</evidence>
<name>A0A1F6D918_9BACT</name>
<proteinExistence type="predicted"/>
<feature type="region of interest" description="Disordered" evidence="1">
    <location>
        <begin position="174"/>
        <end position="194"/>
    </location>
</feature>
<sequence>MINFTIGDFGGGGGSAGYAGSPIAYQYGPATYNNKNFDAADSQTTFAKPQVSPFDLIARLSANTPGRGTQITADSLADKSRSSVVKTVGDILSPVGDFFGGLFTFSSNSKGPSSSPSNRSRQPTLALDAGELVLSPGDPTLASWFSDKEGGVANPFYGSSPNAGDLIEEIANGPFGYDPNGTNTPPDSPESVSSDPLFSGDIGFGAGGAEGGEVSGPLPRASEAVRLSVKTIGSALQNLFKSLGGIFAR</sequence>
<dbReference type="EMBL" id="MFKX01000008">
    <property type="protein sequence ID" value="OGG57939.1"/>
    <property type="molecule type" value="Genomic_DNA"/>
</dbReference>
<reference evidence="2 3" key="1">
    <citation type="journal article" date="2016" name="Nat. Commun.">
        <title>Thousands of microbial genomes shed light on interconnected biogeochemical processes in an aquifer system.</title>
        <authorList>
            <person name="Anantharaman K."/>
            <person name="Brown C.T."/>
            <person name="Hug L.A."/>
            <person name="Sharon I."/>
            <person name="Castelle C.J."/>
            <person name="Probst A.J."/>
            <person name="Thomas B.C."/>
            <person name="Singh A."/>
            <person name="Wilkins M.J."/>
            <person name="Karaoz U."/>
            <person name="Brodie E.L."/>
            <person name="Williams K.H."/>
            <person name="Hubbard S.S."/>
            <person name="Banfield J.F."/>
        </authorList>
    </citation>
    <scope>NUCLEOTIDE SEQUENCE [LARGE SCALE GENOMIC DNA]</scope>
</reference>
<dbReference type="Proteomes" id="UP000177958">
    <property type="component" value="Unassembled WGS sequence"/>
</dbReference>
<evidence type="ECO:0000313" key="3">
    <source>
        <dbReference type="Proteomes" id="UP000177958"/>
    </source>
</evidence>
<organism evidence="2 3">
    <name type="scientific">Candidatus Kaiserbacteria bacterium RIFCSPHIGHO2_01_FULL_55_17</name>
    <dbReference type="NCBI Taxonomy" id="1798484"/>
    <lineage>
        <taxon>Bacteria</taxon>
        <taxon>Candidatus Kaiseribacteriota</taxon>
    </lineage>
</organism>
<protein>
    <submittedName>
        <fullName evidence="2">Uncharacterized protein</fullName>
    </submittedName>
</protein>
<accession>A0A1F6D918</accession>
<evidence type="ECO:0000313" key="2">
    <source>
        <dbReference type="EMBL" id="OGG57939.1"/>
    </source>
</evidence>